<evidence type="ECO:0000259" key="1">
    <source>
        <dbReference type="Pfam" id="PF14111"/>
    </source>
</evidence>
<dbReference type="Pfam" id="PF14111">
    <property type="entry name" value="DUF4283"/>
    <property type="match status" value="1"/>
</dbReference>
<proteinExistence type="predicted"/>
<sequence>MNAEDVAKLCESLTLKDKEGPLRPLATGLKDGGEKRPALRLVGKLLSTKSVNRDAFINLIPKIWRIREGVDIEVIDGNTFSFTFRCESDRRLVLQGGPWHFDKALLIHNVPLLCMTSEIAWFLGSIIRDMKEVDDGASGDCIGKYIRVRVVIDVCKPLRRILCVDVLRDGQESTMLLRYERLPEHCSRFGRIGHAVRECSIAANSDGPEDFNTLFGSWLKVNSPVKFGQNCQYKEGVRIGGLSGGLSITITREVDHGGAVMAIMDHKYHDQTVSVDPGVKTAICRYLGEAFGKDNLKQSVSLDSKITNMEVEKVSDMNPLKDNASEVLLTDIGSGGQSCLLNSEKA</sequence>
<dbReference type="Proteomes" id="UP000323000">
    <property type="component" value="Chromosome 2"/>
</dbReference>
<dbReference type="PANTHER" id="PTHR31286">
    <property type="entry name" value="GLYCINE-RICH CELL WALL STRUCTURAL PROTEIN 1.8-LIKE"/>
    <property type="match status" value="1"/>
</dbReference>
<protein>
    <recommendedName>
        <fullName evidence="1">DUF4283 domain-containing protein</fullName>
    </recommendedName>
</protein>
<accession>A0A5C7IG42</accession>
<comment type="caution">
    <text evidence="2">The sequence shown here is derived from an EMBL/GenBank/DDBJ whole genome shotgun (WGS) entry which is preliminary data.</text>
</comment>
<dbReference type="AlphaFoldDB" id="A0A5C7IG42"/>
<evidence type="ECO:0000313" key="2">
    <source>
        <dbReference type="EMBL" id="TXG68287.1"/>
    </source>
</evidence>
<dbReference type="EMBL" id="VAHF01000002">
    <property type="protein sequence ID" value="TXG68287.1"/>
    <property type="molecule type" value="Genomic_DNA"/>
</dbReference>
<organism evidence="2 3">
    <name type="scientific">Acer yangbiense</name>
    <dbReference type="NCBI Taxonomy" id="1000413"/>
    <lineage>
        <taxon>Eukaryota</taxon>
        <taxon>Viridiplantae</taxon>
        <taxon>Streptophyta</taxon>
        <taxon>Embryophyta</taxon>
        <taxon>Tracheophyta</taxon>
        <taxon>Spermatophyta</taxon>
        <taxon>Magnoliopsida</taxon>
        <taxon>eudicotyledons</taxon>
        <taxon>Gunneridae</taxon>
        <taxon>Pentapetalae</taxon>
        <taxon>rosids</taxon>
        <taxon>malvids</taxon>
        <taxon>Sapindales</taxon>
        <taxon>Sapindaceae</taxon>
        <taxon>Hippocastanoideae</taxon>
        <taxon>Acereae</taxon>
        <taxon>Acer</taxon>
    </lineage>
</organism>
<dbReference type="PANTHER" id="PTHR31286:SF167">
    <property type="entry name" value="OS09G0268800 PROTEIN"/>
    <property type="match status" value="1"/>
</dbReference>
<dbReference type="InterPro" id="IPR040256">
    <property type="entry name" value="At4g02000-like"/>
</dbReference>
<gene>
    <name evidence="2" type="ORF">EZV62_003222</name>
</gene>
<name>A0A5C7IG42_9ROSI</name>
<reference evidence="3" key="1">
    <citation type="journal article" date="2019" name="Gigascience">
        <title>De novo genome assembly of the endangered Acer yangbiense, a plant species with extremely small populations endemic to Yunnan Province, China.</title>
        <authorList>
            <person name="Yang J."/>
            <person name="Wariss H.M."/>
            <person name="Tao L."/>
            <person name="Zhang R."/>
            <person name="Yun Q."/>
            <person name="Hollingsworth P."/>
            <person name="Dao Z."/>
            <person name="Luo G."/>
            <person name="Guo H."/>
            <person name="Ma Y."/>
            <person name="Sun W."/>
        </authorList>
    </citation>
    <scope>NUCLEOTIDE SEQUENCE [LARGE SCALE GENOMIC DNA]</scope>
    <source>
        <strain evidence="3">cv. Malutang</strain>
    </source>
</reference>
<dbReference type="InterPro" id="IPR025558">
    <property type="entry name" value="DUF4283"/>
</dbReference>
<evidence type="ECO:0000313" key="3">
    <source>
        <dbReference type="Proteomes" id="UP000323000"/>
    </source>
</evidence>
<dbReference type="OrthoDB" id="2219495at2759"/>
<keyword evidence="3" id="KW-1185">Reference proteome</keyword>
<feature type="domain" description="DUF4283" evidence="1">
    <location>
        <begin position="41"/>
        <end position="107"/>
    </location>
</feature>